<reference evidence="1 2" key="1">
    <citation type="submission" date="2016-10" db="EMBL/GenBank/DDBJ databases">
        <authorList>
            <person name="de Groot N.N."/>
        </authorList>
    </citation>
    <scope>NUCLEOTIDE SEQUENCE [LARGE SCALE GENOMIC DNA]</scope>
    <source>
        <strain evidence="1 2">DSM 26130</strain>
    </source>
</reference>
<evidence type="ECO:0000313" key="1">
    <source>
        <dbReference type="EMBL" id="SFE83511.1"/>
    </source>
</evidence>
<sequence>MGNIRWLNWPIPDAQMGLPYPNGWEVYSGRYWVYELFLVHLYRPGGLSRECFLYNHSVYLLNTAERADTIQLTGIIRVRVLAASPGLMKTNR</sequence>
<protein>
    <submittedName>
        <fullName evidence="1">Uncharacterized protein</fullName>
    </submittedName>
</protein>
<keyword evidence="2" id="KW-1185">Reference proteome</keyword>
<dbReference type="AlphaFoldDB" id="A0A1I2DTG5"/>
<proteinExistence type="predicted"/>
<dbReference type="Proteomes" id="UP000198598">
    <property type="component" value="Unassembled WGS sequence"/>
</dbReference>
<accession>A0A1I2DTG5</accession>
<gene>
    <name evidence="1" type="ORF">SAMN05216167_12051</name>
</gene>
<evidence type="ECO:0000313" key="2">
    <source>
        <dbReference type="Proteomes" id="UP000198598"/>
    </source>
</evidence>
<organism evidence="1 2">
    <name type="scientific">Spirosoma endophyticum</name>
    <dbReference type="NCBI Taxonomy" id="662367"/>
    <lineage>
        <taxon>Bacteria</taxon>
        <taxon>Pseudomonadati</taxon>
        <taxon>Bacteroidota</taxon>
        <taxon>Cytophagia</taxon>
        <taxon>Cytophagales</taxon>
        <taxon>Cytophagaceae</taxon>
        <taxon>Spirosoma</taxon>
    </lineage>
</organism>
<name>A0A1I2DTG5_9BACT</name>
<dbReference type="STRING" id="662367.SAMN05216167_12051"/>
<dbReference type="EMBL" id="FOLQ01000020">
    <property type="protein sequence ID" value="SFE83511.1"/>
    <property type="molecule type" value="Genomic_DNA"/>
</dbReference>